<reference evidence="1 2" key="1">
    <citation type="submission" date="2024-06" db="EMBL/GenBank/DDBJ databases">
        <title>The Natural Products Discovery Center: Release of the First 8490 Sequenced Strains for Exploring Actinobacteria Biosynthetic Diversity.</title>
        <authorList>
            <person name="Kalkreuter E."/>
            <person name="Kautsar S.A."/>
            <person name="Yang D."/>
            <person name="Bader C.D."/>
            <person name="Teijaro C.N."/>
            <person name="Fluegel L."/>
            <person name="Davis C.M."/>
            <person name="Simpson J.R."/>
            <person name="Lauterbach L."/>
            <person name="Steele A.D."/>
            <person name="Gui C."/>
            <person name="Meng S."/>
            <person name="Li G."/>
            <person name="Viehrig K."/>
            <person name="Ye F."/>
            <person name="Su P."/>
            <person name="Kiefer A.F."/>
            <person name="Nichols A."/>
            <person name="Cepeda A.J."/>
            <person name="Yan W."/>
            <person name="Fan B."/>
            <person name="Jiang Y."/>
            <person name="Adhikari A."/>
            <person name="Zheng C.-J."/>
            <person name="Schuster L."/>
            <person name="Cowan T.M."/>
            <person name="Smanski M.J."/>
            <person name="Chevrette M.G."/>
            <person name="De Carvalho L.P.S."/>
            <person name="Shen B."/>
        </authorList>
    </citation>
    <scope>NUCLEOTIDE SEQUENCE [LARGE SCALE GENOMIC DNA]</scope>
    <source>
        <strain evidence="1 2">NPDC052347</strain>
    </source>
</reference>
<comment type="caution">
    <text evidence="1">The sequence shown here is derived from an EMBL/GenBank/DDBJ whole genome shotgun (WGS) entry which is preliminary data.</text>
</comment>
<organism evidence="1 2">
    <name type="scientific">Streptomyces orinoci</name>
    <name type="common">Streptoverticillium orinoci</name>
    <dbReference type="NCBI Taxonomy" id="67339"/>
    <lineage>
        <taxon>Bacteria</taxon>
        <taxon>Bacillati</taxon>
        <taxon>Actinomycetota</taxon>
        <taxon>Actinomycetes</taxon>
        <taxon>Kitasatosporales</taxon>
        <taxon>Streptomycetaceae</taxon>
        <taxon>Streptomyces</taxon>
    </lineage>
</organism>
<name>A0ABV3K0F9_STRON</name>
<accession>A0ABV3K0F9</accession>
<keyword evidence="2" id="KW-1185">Reference proteome</keyword>
<evidence type="ECO:0000313" key="2">
    <source>
        <dbReference type="Proteomes" id="UP001552594"/>
    </source>
</evidence>
<protein>
    <submittedName>
        <fullName evidence="1">Uncharacterized protein</fullName>
    </submittedName>
</protein>
<dbReference type="Proteomes" id="UP001552594">
    <property type="component" value="Unassembled WGS sequence"/>
</dbReference>
<evidence type="ECO:0000313" key="1">
    <source>
        <dbReference type="EMBL" id="MEV5508197.1"/>
    </source>
</evidence>
<gene>
    <name evidence="1" type="ORF">AB0L16_17205</name>
</gene>
<sequence length="100" mass="11118">MLTAALHRHQPEIRRTFRSAIGGDPFAGNGHVARIQVAVEDAADGGKFSFGATSSEEVWDLRHQGARPPGFEPGMRFTRIAPHDRASRDERDTVRIHFGR</sequence>
<proteinExistence type="predicted"/>
<dbReference type="EMBL" id="JBFAUK010000012">
    <property type="protein sequence ID" value="MEV5508197.1"/>
    <property type="molecule type" value="Genomic_DNA"/>
</dbReference>
<dbReference type="RefSeq" id="WP_109280233.1">
    <property type="nucleotide sequence ID" value="NZ_JBFAUK010000012.1"/>
</dbReference>